<accession>A0A202E8E6</accession>
<comment type="caution">
    <text evidence="3">The sequence shown here is derived from an EMBL/GenBank/DDBJ whole genome shotgun (WGS) entry which is preliminary data.</text>
</comment>
<keyword evidence="4" id="KW-1185">Reference proteome</keyword>
<evidence type="ECO:0000313" key="3">
    <source>
        <dbReference type="EMBL" id="OVE84556.1"/>
    </source>
</evidence>
<dbReference type="Proteomes" id="UP000196084">
    <property type="component" value="Unassembled WGS sequence"/>
</dbReference>
<dbReference type="Pfam" id="PF26267">
    <property type="entry name" value="DUF8070"/>
    <property type="match status" value="1"/>
</dbReference>
<evidence type="ECO:0000259" key="2">
    <source>
        <dbReference type="Pfam" id="PF26267"/>
    </source>
</evidence>
<proteinExistence type="predicted"/>
<keyword evidence="1" id="KW-0812">Transmembrane</keyword>
<reference evidence="3 4" key="1">
    <citation type="submission" date="2017-02" db="EMBL/GenBank/DDBJ databases">
        <title>Natronthermophilus aegyptiacus gen. nov.,sp. nov., an aerobic, extremely halophilic alkalithermophilic archaeon isolated from the athalassohaline Wadi An Natrun, Egypt.</title>
        <authorList>
            <person name="Zhao B."/>
        </authorList>
    </citation>
    <scope>NUCLEOTIDE SEQUENCE [LARGE SCALE GENOMIC DNA]</scope>
    <source>
        <strain evidence="3 4">CGMCC 1.3597</strain>
    </source>
</reference>
<gene>
    <name evidence="3" type="ORF">B2G88_09135</name>
</gene>
<feature type="transmembrane region" description="Helical" evidence="1">
    <location>
        <begin position="28"/>
        <end position="49"/>
    </location>
</feature>
<evidence type="ECO:0000313" key="4">
    <source>
        <dbReference type="Proteomes" id="UP000196084"/>
    </source>
</evidence>
<evidence type="ECO:0000256" key="1">
    <source>
        <dbReference type="SAM" id="Phobius"/>
    </source>
</evidence>
<keyword evidence="1" id="KW-1133">Transmembrane helix</keyword>
<organism evidence="3 4">
    <name type="scientific">Natronolimnobius baerhuensis</name>
    <dbReference type="NCBI Taxonomy" id="253108"/>
    <lineage>
        <taxon>Archaea</taxon>
        <taxon>Methanobacteriati</taxon>
        <taxon>Methanobacteriota</taxon>
        <taxon>Stenosarchaea group</taxon>
        <taxon>Halobacteria</taxon>
        <taxon>Halobacteriales</taxon>
        <taxon>Natrialbaceae</taxon>
        <taxon>Natronolimnobius</taxon>
    </lineage>
</organism>
<sequence length="121" mass="12629">MDLTQLLKPLARDTGVIGGGTVGLAYGLTHSGVVILGLAGLGIFCMALGGGTTGHGGTSGVAPMGRIGHDEGSEVRKMTEHMEFWPGVSSDIPVRARLLFYGFGLLFWSITVLGLFSSRLH</sequence>
<dbReference type="AlphaFoldDB" id="A0A202E8E6"/>
<feature type="transmembrane region" description="Helical" evidence="1">
    <location>
        <begin position="98"/>
        <end position="116"/>
    </location>
</feature>
<protein>
    <recommendedName>
        <fullName evidence="2">DUF8070 domain-containing protein</fullName>
    </recommendedName>
</protein>
<dbReference type="EMBL" id="MWPH01000002">
    <property type="protein sequence ID" value="OVE84556.1"/>
    <property type="molecule type" value="Genomic_DNA"/>
</dbReference>
<keyword evidence="1" id="KW-0472">Membrane</keyword>
<name>A0A202E8E6_9EURY</name>
<dbReference type="InterPro" id="IPR058383">
    <property type="entry name" value="DUF8070"/>
</dbReference>
<feature type="domain" description="DUF8070" evidence="2">
    <location>
        <begin position="1"/>
        <end position="121"/>
    </location>
</feature>